<proteinExistence type="predicted"/>
<dbReference type="Proteomes" id="UP001238088">
    <property type="component" value="Unassembled WGS sequence"/>
</dbReference>
<reference evidence="1 2" key="1">
    <citation type="submission" date="2023-07" db="EMBL/GenBank/DDBJ databases">
        <title>Genomic Encyclopedia of Type Strains, Phase IV (KMG-IV): sequencing the most valuable type-strain genomes for metagenomic binning, comparative biology and taxonomic classification.</title>
        <authorList>
            <person name="Goeker M."/>
        </authorList>
    </citation>
    <scope>NUCLEOTIDE SEQUENCE [LARGE SCALE GENOMIC DNA]</scope>
    <source>
        <strain evidence="1 2">DSM 23494</strain>
    </source>
</reference>
<comment type="caution">
    <text evidence="1">The sequence shown here is derived from an EMBL/GenBank/DDBJ whole genome shotgun (WGS) entry which is preliminary data.</text>
</comment>
<keyword evidence="2" id="KW-1185">Reference proteome</keyword>
<protein>
    <submittedName>
        <fullName evidence="1">Uncharacterized protein</fullName>
    </submittedName>
</protein>
<sequence>MKRFILKRDFEDRFKKGTKFYVVSESEFIGVKEYVLRTQDLEHRIVISEAELQKNFIPMN</sequence>
<dbReference type="EMBL" id="JAUSUB010000036">
    <property type="protein sequence ID" value="MDQ0273267.1"/>
    <property type="molecule type" value="Genomic_DNA"/>
</dbReference>
<evidence type="ECO:0000313" key="1">
    <source>
        <dbReference type="EMBL" id="MDQ0273267.1"/>
    </source>
</evidence>
<name>A0ABU0APP8_9BACI</name>
<gene>
    <name evidence="1" type="ORF">J2S17_005199</name>
</gene>
<accession>A0ABU0APP8</accession>
<dbReference type="RefSeq" id="WP_307479177.1">
    <property type="nucleotide sequence ID" value="NZ_JAUSUB010000036.1"/>
</dbReference>
<organism evidence="1 2">
    <name type="scientific">Cytobacillus purgationiresistens</name>
    <dbReference type="NCBI Taxonomy" id="863449"/>
    <lineage>
        <taxon>Bacteria</taxon>
        <taxon>Bacillati</taxon>
        <taxon>Bacillota</taxon>
        <taxon>Bacilli</taxon>
        <taxon>Bacillales</taxon>
        <taxon>Bacillaceae</taxon>
        <taxon>Cytobacillus</taxon>
    </lineage>
</organism>
<evidence type="ECO:0000313" key="2">
    <source>
        <dbReference type="Proteomes" id="UP001238088"/>
    </source>
</evidence>